<accession>A0A5S4YNR7</accession>
<comment type="caution">
    <text evidence="1">The sequence shown here is derived from an EMBL/GenBank/DDBJ whole genome shotgun (WGS) entry which is preliminary data.</text>
</comment>
<dbReference type="EMBL" id="VSTH01000053">
    <property type="protein sequence ID" value="TYO65304.1"/>
    <property type="molecule type" value="Genomic_DNA"/>
</dbReference>
<evidence type="ECO:0000313" key="1">
    <source>
        <dbReference type="EMBL" id="TYO65304.1"/>
    </source>
</evidence>
<organism evidence="1 2">
    <name type="scientific">Bradyrhizobium hipponense</name>
    <dbReference type="NCBI Taxonomy" id="2605638"/>
    <lineage>
        <taxon>Bacteria</taxon>
        <taxon>Pseudomonadati</taxon>
        <taxon>Pseudomonadota</taxon>
        <taxon>Alphaproteobacteria</taxon>
        <taxon>Hyphomicrobiales</taxon>
        <taxon>Nitrobacteraceae</taxon>
        <taxon>Bradyrhizobium</taxon>
    </lineage>
</organism>
<sequence>MVDEVTVRRAADTAWSAFRATHPDVDASDNRRCLLERHLQRRGEERESDSEELASLGLAYLHRLPADEC</sequence>
<name>A0A5S4YNR7_9BRAD</name>
<reference evidence="1 2" key="1">
    <citation type="submission" date="2019-08" db="EMBL/GenBank/DDBJ databases">
        <title>Bradyrhizobium hipponensis sp. nov., a rhizobium isolated from a Lupinus angustifolius root nodule in Tunisia.</title>
        <authorList>
            <person name="Off K."/>
            <person name="Rejili M."/>
            <person name="Mars M."/>
            <person name="Brachmann A."/>
            <person name="Marin M."/>
        </authorList>
    </citation>
    <scope>NUCLEOTIDE SEQUENCE [LARGE SCALE GENOMIC DNA]</scope>
    <source>
        <strain evidence="2">aSej3</strain>
    </source>
</reference>
<proteinExistence type="predicted"/>
<evidence type="ECO:0000313" key="2">
    <source>
        <dbReference type="Proteomes" id="UP000324797"/>
    </source>
</evidence>
<gene>
    <name evidence="1" type="ORF">FXV83_17275</name>
</gene>
<dbReference type="AlphaFoldDB" id="A0A5S4YNR7"/>
<dbReference type="RefSeq" id="WP_148740606.1">
    <property type="nucleotide sequence ID" value="NZ_VSTH01000053.1"/>
</dbReference>
<dbReference type="Proteomes" id="UP000324797">
    <property type="component" value="Unassembled WGS sequence"/>
</dbReference>
<keyword evidence="2" id="KW-1185">Reference proteome</keyword>
<protein>
    <submittedName>
        <fullName evidence="1">Uncharacterized protein</fullName>
    </submittedName>
</protein>